<evidence type="ECO:0000313" key="2">
    <source>
        <dbReference type="Proteomes" id="UP000887127"/>
    </source>
</evidence>
<accession>A0AAV3WVP1</accession>
<organism evidence="1 2">
    <name type="scientific">Marinilactibacillus psychrotolerans</name>
    <dbReference type="NCBI Taxonomy" id="191770"/>
    <lineage>
        <taxon>Bacteria</taxon>
        <taxon>Bacillati</taxon>
        <taxon>Bacillota</taxon>
        <taxon>Bacilli</taxon>
        <taxon>Lactobacillales</taxon>
        <taxon>Carnobacteriaceae</taxon>
        <taxon>Marinilactibacillus</taxon>
    </lineage>
</organism>
<dbReference type="AlphaFoldDB" id="A0AAV3WVP1"/>
<dbReference type="Proteomes" id="UP000887127">
    <property type="component" value="Unassembled WGS sequence"/>
</dbReference>
<proteinExistence type="predicted"/>
<sequence>MVSKTTIMELFCRLELSFYIRSKENFSMRILTKYIFQTSVISDNLNGLLRFY</sequence>
<comment type="caution">
    <text evidence="1">The sequence shown here is derived from an EMBL/GenBank/DDBJ whole genome shotgun (WGS) entry which is preliminary data.</text>
</comment>
<evidence type="ECO:0000313" key="1">
    <source>
        <dbReference type="EMBL" id="GEQ35694.1"/>
    </source>
</evidence>
<name>A0AAV3WVP1_9LACT</name>
<gene>
    <name evidence="1" type="ORF">M132T_12020</name>
</gene>
<reference evidence="1" key="1">
    <citation type="submission" date="2019-08" db="EMBL/GenBank/DDBJ databases">
        <title>Marinilactibacillus psychrotolerans M13-2T whole genome sequencing project.</title>
        <authorList>
            <person name="Ishikawa M."/>
            <person name="Suzuki T."/>
            <person name="Matsutani M."/>
        </authorList>
    </citation>
    <scope>NUCLEOTIDE SEQUENCE</scope>
    <source>
        <strain evidence="1">M13-2T</strain>
    </source>
</reference>
<dbReference type="EMBL" id="BKBI01000008">
    <property type="protein sequence ID" value="GEQ35694.1"/>
    <property type="molecule type" value="Genomic_DNA"/>
</dbReference>
<protein>
    <submittedName>
        <fullName evidence="1">Uncharacterized protein</fullName>
    </submittedName>
</protein>